<dbReference type="Pfam" id="PF15624">
    <property type="entry name" value="Mif2_N"/>
    <property type="match status" value="1"/>
</dbReference>
<dbReference type="InterPro" id="IPR011051">
    <property type="entry name" value="RmlC_Cupin_sf"/>
</dbReference>
<feature type="compositionally biased region" description="Polar residues" evidence="7">
    <location>
        <begin position="221"/>
        <end position="231"/>
    </location>
</feature>
<evidence type="ECO:0000256" key="6">
    <source>
        <dbReference type="ARBA" id="ARBA00075033"/>
    </source>
</evidence>
<feature type="compositionally biased region" description="Acidic residues" evidence="7">
    <location>
        <begin position="407"/>
        <end position="439"/>
    </location>
</feature>
<dbReference type="GO" id="GO:0051455">
    <property type="term" value="P:spindle attachment to meiosis I kinetochore"/>
    <property type="evidence" value="ECO:0007669"/>
    <property type="project" value="TreeGrafter"/>
</dbReference>
<dbReference type="EMBL" id="BQKY01000003">
    <property type="protein sequence ID" value="GJN88586.1"/>
    <property type="molecule type" value="Genomic_DNA"/>
</dbReference>
<evidence type="ECO:0000313" key="10">
    <source>
        <dbReference type="EMBL" id="GJN88586.1"/>
    </source>
</evidence>
<feature type="compositionally biased region" description="Acidic residues" evidence="7">
    <location>
        <begin position="257"/>
        <end position="278"/>
    </location>
</feature>
<evidence type="ECO:0000256" key="3">
    <source>
        <dbReference type="ARBA" id="ARBA00023125"/>
    </source>
</evidence>
<comment type="caution">
    <text evidence="10">The sequence shown here is derived from an EMBL/GenBank/DDBJ whole genome shotgun (WGS) entry which is preliminary data.</text>
</comment>
<keyword evidence="4" id="KW-0539">Nucleus</keyword>
<keyword evidence="11" id="KW-1185">Reference proteome</keyword>
<dbReference type="GO" id="GO:0005634">
    <property type="term" value="C:nucleus"/>
    <property type="evidence" value="ECO:0007669"/>
    <property type="project" value="UniProtKB-SubCell"/>
</dbReference>
<protein>
    <recommendedName>
        <fullName evidence="6">CENP-C homolog</fullName>
    </recommendedName>
</protein>
<comment type="subcellular location">
    <subcellularLocation>
        <location evidence="1">Nucleus</location>
    </subcellularLocation>
</comment>
<sequence length="764" mass="83073">MAPGTPGRHRGPRPQVNNNIGEAGRTTNIAPPKGVPRDSAGHERPDAFFNRADAGSDYDDEDDYAEDQYDDEVYAERSVAAVARQQSAKKKVANGQQRGARAERPDRYLIGEDRGRKTGVVKAVSRRDAEGFEDPDAFFQSSPARSVATATTARSTIKKSVANGRLFHNGSPDERDDEYGYDDQDESDMAIDDDTGLSPLTYQRQHPSTTGSAARRPSALRHSTTASGSRTVSRKGLSSPRENGAGSLSRRRLSSLEGDEEEVLEEAEDEVREYDYEQDAGGAYGDQDEEEDEDEDEDEVVRAALGAKKPSTGAASSAAKAKGKGKARASYGSPESVAESPSGLMKLDRNGRPVPVIDRKGKGRAIERSPSPVDMQPEHEEYYQPEFGGGGDEYSDDGGDGAGDNFQFDDDVDAGAYGYDDDDGAAGAEGDEQDEEDDSPPVAGPSSRPMKGKPAASKGAKGKGKGKARARSSTSPGKKGVSSASQKGPSRKGAGLQRPREVIIDMSRKREREEGTVEIDGLRRSMREKIPRLETWRNERIIYKRRASGIGLGGIVRVPKVEPAPLSKAGVKKGRAASVRATSRAATVKREEAPEEEGCDDMTDPDGLVWSWEGNAEVSRRVAFTARMMSPKKTFDGKFSYQKIYQELDYLAGGILTLPPDGEKSLKSSKDNSYIFFCTQGSVSVTVHRTVFTIGPGGTFFIPRGNAYRIQATSNREVKLFFAQGRRVIEYDDGSTRADTKEDSQRYVQEEQLAAVEEEDEEDE</sequence>
<feature type="domain" description="Mif2/CENP-C cupin" evidence="8">
    <location>
        <begin position="639"/>
        <end position="724"/>
    </location>
</feature>
<dbReference type="Gene3D" id="2.60.120.10">
    <property type="entry name" value="Jelly Rolls"/>
    <property type="match status" value="1"/>
</dbReference>
<feature type="compositionally biased region" description="Acidic residues" evidence="7">
    <location>
        <begin position="286"/>
        <end position="299"/>
    </location>
</feature>
<dbReference type="PANTHER" id="PTHR16684:SF11">
    <property type="entry name" value="CENTROMERE PROTEIN C"/>
    <property type="match status" value="1"/>
</dbReference>
<dbReference type="PANTHER" id="PTHR16684">
    <property type="entry name" value="CENTROMERE PROTEIN C"/>
    <property type="match status" value="1"/>
</dbReference>
<feature type="compositionally biased region" description="Basic and acidic residues" evidence="7">
    <location>
        <begin position="732"/>
        <end position="749"/>
    </location>
</feature>
<feature type="region of interest" description="Disordered" evidence="7">
    <location>
        <begin position="732"/>
        <end position="764"/>
    </location>
</feature>
<dbReference type="SUPFAM" id="SSF51182">
    <property type="entry name" value="RmlC-like cupins"/>
    <property type="match status" value="1"/>
</dbReference>
<dbReference type="Pfam" id="PF11699">
    <property type="entry name" value="CENP-C_C"/>
    <property type="match status" value="1"/>
</dbReference>
<dbReference type="GO" id="GO:0051382">
    <property type="term" value="P:kinetochore assembly"/>
    <property type="evidence" value="ECO:0007669"/>
    <property type="project" value="InterPro"/>
</dbReference>
<reference evidence="10 11" key="1">
    <citation type="submission" date="2021-12" db="EMBL/GenBank/DDBJ databases">
        <title>High titer production of polyol ester of fatty acids by Rhodotorula paludigena BS15 towards product separation-free biomass refinery.</title>
        <authorList>
            <person name="Mano J."/>
            <person name="Ono H."/>
            <person name="Tanaka T."/>
            <person name="Naito K."/>
            <person name="Sushida H."/>
            <person name="Ike M."/>
            <person name="Tokuyasu K."/>
            <person name="Kitaoka M."/>
        </authorList>
    </citation>
    <scope>NUCLEOTIDE SEQUENCE [LARGE SCALE GENOMIC DNA]</scope>
    <source>
        <strain evidence="10 11">BS15</strain>
    </source>
</reference>
<feature type="compositionally biased region" description="Basic and acidic residues" evidence="7">
    <location>
        <begin position="35"/>
        <end position="46"/>
    </location>
</feature>
<feature type="compositionally biased region" description="Basic and acidic residues" evidence="7">
    <location>
        <begin position="100"/>
        <end position="114"/>
    </location>
</feature>
<feature type="region of interest" description="Disordered" evidence="7">
    <location>
        <begin position="84"/>
        <end position="114"/>
    </location>
</feature>
<feature type="region of interest" description="Disordered" evidence="7">
    <location>
        <begin position="131"/>
        <end position="516"/>
    </location>
</feature>
<feature type="compositionally biased region" description="Basic and acidic residues" evidence="7">
    <location>
        <begin position="498"/>
        <end position="516"/>
    </location>
</feature>
<dbReference type="CDD" id="cd06993">
    <property type="entry name" value="cupin_CENP-C_C"/>
    <property type="match status" value="1"/>
</dbReference>
<accession>A0AAV5GG38</accession>
<evidence type="ECO:0000256" key="4">
    <source>
        <dbReference type="ARBA" id="ARBA00023242"/>
    </source>
</evidence>
<feature type="compositionally biased region" description="Basic residues" evidence="7">
    <location>
        <begin position="460"/>
        <end position="470"/>
    </location>
</feature>
<evidence type="ECO:0000259" key="9">
    <source>
        <dbReference type="Pfam" id="PF15624"/>
    </source>
</evidence>
<dbReference type="GO" id="GO:0000776">
    <property type="term" value="C:kinetochore"/>
    <property type="evidence" value="ECO:0007669"/>
    <property type="project" value="InterPro"/>
</dbReference>
<feature type="region of interest" description="Disordered" evidence="7">
    <location>
        <begin position="1"/>
        <end position="68"/>
    </location>
</feature>
<dbReference type="GO" id="GO:0051315">
    <property type="term" value="P:attachment of mitotic spindle microtubules to kinetochore"/>
    <property type="evidence" value="ECO:0007669"/>
    <property type="project" value="TreeGrafter"/>
</dbReference>
<dbReference type="GO" id="GO:0019237">
    <property type="term" value="F:centromeric DNA binding"/>
    <property type="evidence" value="ECO:0007669"/>
    <property type="project" value="InterPro"/>
</dbReference>
<keyword evidence="3" id="KW-0238">DNA-binding</keyword>
<gene>
    <name evidence="10" type="ORF">Rhopal_001552-T1</name>
</gene>
<name>A0AAV5GG38_9BASI</name>
<feature type="compositionally biased region" description="Low complexity" evidence="7">
    <location>
        <begin position="141"/>
        <end position="155"/>
    </location>
</feature>
<proteinExistence type="inferred from homology"/>
<dbReference type="InterPro" id="IPR025974">
    <property type="entry name" value="Mif2/CENP-C_cupin"/>
</dbReference>
<feature type="compositionally biased region" description="Acidic residues" evidence="7">
    <location>
        <begin position="174"/>
        <end position="195"/>
    </location>
</feature>
<feature type="compositionally biased region" description="Polar residues" evidence="7">
    <location>
        <begin position="15"/>
        <end position="29"/>
    </location>
</feature>
<evidence type="ECO:0000313" key="11">
    <source>
        <dbReference type="Proteomes" id="UP001342314"/>
    </source>
</evidence>
<comment type="function">
    <text evidence="5">Component of the kinetochore, a multiprotein complex that assembles on centromeric DNA and attaches chromosomes to spindle microtubules, mediating chromosome segregation and sister chromatid segregation during meiosis and mitosis. Component of the inner kinetochore constitutive centromere-associated network (CCAN), which serves as a structural platform for outer kinetochore assembly.</text>
</comment>
<evidence type="ECO:0000256" key="7">
    <source>
        <dbReference type="SAM" id="MobiDB-lite"/>
    </source>
</evidence>
<feature type="compositionally biased region" description="Acidic residues" evidence="7">
    <location>
        <begin position="593"/>
        <end position="604"/>
    </location>
</feature>
<dbReference type="InterPro" id="IPR014710">
    <property type="entry name" value="RmlC-like_jellyroll"/>
</dbReference>
<dbReference type="FunFam" id="2.60.120.10:FF:000033">
    <property type="entry name" value="Centromere protein C 1"/>
    <property type="match status" value="1"/>
</dbReference>
<organism evidence="10 11">
    <name type="scientific">Rhodotorula paludigena</name>
    <dbReference type="NCBI Taxonomy" id="86838"/>
    <lineage>
        <taxon>Eukaryota</taxon>
        <taxon>Fungi</taxon>
        <taxon>Dikarya</taxon>
        <taxon>Basidiomycota</taxon>
        <taxon>Pucciniomycotina</taxon>
        <taxon>Microbotryomycetes</taxon>
        <taxon>Sporidiobolales</taxon>
        <taxon>Sporidiobolaceae</taxon>
        <taxon>Rhodotorula</taxon>
    </lineage>
</organism>
<feature type="compositionally biased region" description="Low complexity" evidence="7">
    <location>
        <begin position="306"/>
        <end position="320"/>
    </location>
</feature>
<evidence type="ECO:0000256" key="2">
    <source>
        <dbReference type="ARBA" id="ARBA00010291"/>
    </source>
</evidence>
<dbReference type="AlphaFoldDB" id="A0AAV5GG38"/>
<feature type="region of interest" description="Disordered" evidence="7">
    <location>
        <begin position="582"/>
        <end position="604"/>
    </location>
</feature>
<evidence type="ECO:0000256" key="1">
    <source>
        <dbReference type="ARBA" id="ARBA00004123"/>
    </source>
</evidence>
<comment type="similarity">
    <text evidence="2">Belongs to the CENP-C/MIF2 family.</text>
</comment>
<dbReference type="Proteomes" id="UP001342314">
    <property type="component" value="Unassembled WGS sequence"/>
</dbReference>
<feature type="domain" description="Mif2 N-terminal" evidence="9">
    <location>
        <begin position="114"/>
        <end position="252"/>
    </location>
</feature>
<feature type="compositionally biased region" description="Acidic residues" evidence="7">
    <location>
        <begin position="56"/>
        <end position="68"/>
    </location>
</feature>
<feature type="compositionally biased region" description="Basic and acidic residues" evidence="7">
    <location>
        <begin position="346"/>
        <end position="367"/>
    </location>
</feature>
<dbReference type="InterPro" id="IPR028386">
    <property type="entry name" value="CENP-C/Mif2/cnp3"/>
</dbReference>
<feature type="compositionally biased region" description="Polar residues" evidence="7">
    <location>
        <begin position="198"/>
        <end position="212"/>
    </location>
</feature>
<dbReference type="InterPro" id="IPR028929">
    <property type="entry name" value="Mif2_N"/>
</dbReference>
<evidence type="ECO:0000256" key="5">
    <source>
        <dbReference type="ARBA" id="ARBA00057947"/>
    </source>
</evidence>
<evidence type="ECO:0000259" key="8">
    <source>
        <dbReference type="Pfam" id="PF11699"/>
    </source>
</evidence>